<accession>A0AAV5WGI0</accession>
<reference evidence="2" key="1">
    <citation type="submission" date="2023-10" db="EMBL/GenBank/DDBJ databases">
        <title>Genome assembly of Pristionchus species.</title>
        <authorList>
            <person name="Yoshida K."/>
            <person name="Sommer R.J."/>
        </authorList>
    </citation>
    <scope>NUCLEOTIDE SEQUENCE</scope>
    <source>
        <strain evidence="2">RS5133</strain>
    </source>
</reference>
<name>A0AAV5WGI0_9BILA</name>
<comment type="caution">
    <text evidence="2">The sequence shown here is derived from an EMBL/GenBank/DDBJ whole genome shotgun (WGS) entry which is preliminary data.</text>
</comment>
<feature type="non-terminal residue" evidence="2">
    <location>
        <position position="1"/>
    </location>
</feature>
<feature type="region of interest" description="Disordered" evidence="1">
    <location>
        <begin position="1"/>
        <end position="64"/>
    </location>
</feature>
<dbReference type="Proteomes" id="UP001432322">
    <property type="component" value="Unassembled WGS sequence"/>
</dbReference>
<organism evidence="2 3">
    <name type="scientific">Pristionchus fissidentatus</name>
    <dbReference type="NCBI Taxonomy" id="1538716"/>
    <lineage>
        <taxon>Eukaryota</taxon>
        <taxon>Metazoa</taxon>
        <taxon>Ecdysozoa</taxon>
        <taxon>Nematoda</taxon>
        <taxon>Chromadorea</taxon>
        <taxon>Rhabditida</taxon>
        <taxon>Rhabditina</taxon>
        <taxon>Diplogasteromorpha</taxon>
        <taxon>Diplogasteroidea</taxon>
        <taxon>Neodiplogasteridae</taxon>
        <taxon>Pristionchus</taxon>
    </lineage>
</organism>
<feature type="compositionally biased region" description="Polar residues" evidence="1">
    <location>
        <begin position="12"/>
        <end position="26"/>
    </location>
</feature>
<evidence type="ECO:0000313" key="3">
    <source>
        <dbReference type="Proteomes" id="UP001432322"/>
    </source>
</evidence>
<evidence type="ECO:0000313" key="2">
    <source>
        <dbReference type="EMBL" id="GMT30137.1"/>
    </source>
</evidence>
<feature type="non-terminal residue" evidence="2">
    <location>
        <position position="64"/>
    </location>
</feature>
<feature type="compositionally biased region" description="Basic and acidic residues" evidence="1">
    <location>
        <begin position="31"/>
        <end position="53"/>
    </location>
</feature>
<evidence type="ECO:0000256" key="1">
    <source>
        <dbReference type="SAM" id="MobiDB-lite"/>
    </source>
</evidence>
<protein>
    <submittedName>
        <fullName evidence="2">Uncharacterized protein</fullName>
    </submittedName>
</protein>
<sequence>PSGGSSLKMADVQSTENLRQETNNVLGSDGRSPESTEDVKTAEEIDGDAKTAEEIPTPPAPKTP</sequence>
<gene>
    <name evidence="2" type="ORF">PFISCL1PPCAC_21434</name>
</gene>
<dbReference type="EMBL" id="BTSY01000005">
    <property type="protein sequence ID" value="GMT30137.1"/>
    <property type="molecule type" value="Genomic_DNA"/>
</dbReference>
<dbReference type="AlphaFoldDB" id="A0AAV5WGI0"/>
<keyword evidence="3" id="KW-1185">Reference proteome</keyword>
<proteinExistence type="predicted"/>